<dbReference type="PANTHER" id="PTHR23152">
    <property type="entry name" value="2-OXOGLUTARATE DEHYDROGENASE"/>
    <property type="match status" value="1"/>
</dbReference>
<comment type="cofactor">
    <cofactor evidence="1">
        <name>thiamine diphosphate</name>
        <dbReference type="ChEBI" id="CHEBI:58937"/>
    </cofactor>
</comment>
<evidence type="ECO:0000256" key="1">
    <source>
        <dbReference type="ARBA" id="ARBA00001964"/>
    </source>
</evidence>
<dbReference type="Pfam" id="PF00676">
    <property type="entry name" value="E1_dh"/>
    <property type="match status" value="1"/>
</dbReference>
<dbReference type="GO" id="GO:0004591">
    <property type="term" value="F:oxoglutarate dehydrogenase (succinyl-transferring) activity"/>
    <property type="evidence" value="ECO:0007669"/>
    <property type="project" value="TreeGrafter"/>
</dbReference>
<evidence type="ECO:0000256" key="2">
    <source>
        <dbReference type="ARBA" id="ARBA00006936"/>
    </source>
</evidence>
<accession>A0AAD8E5L7</accession>
<dbReference type="Gene3D" id="1.10.287.1150">
    <property type="entry name" value="TPP helical domain"/>
    <property type="match status" value="1"/>
</dbReference>
<dbReference type="InterPro" id="IPR029061">
    <property type="entry name" value="THDP-binding"/>
</dbReference>
<keyword evidence="4" id="KW-0560">Oxidoreductase</keyword>
<evidence type="ECO:0000256" key="3">
    <source>
        <dbReference type="ARBA" id="ARBA00022946"/>
    </source>
</evidence>
<evidence type="ECO:0000313" key="8">
    <source>
        <dbReference type="Proteomes" id="UP001233999"/>
    </source>
</evidence>
<dbReference type="GO" id="GO:0045252">
    <property type="term" value="C:oxoglutarate dehydrogenase complex"/>
    <property type="evidence" value="ECO:0007669"/>
    <property type="project" value="TreeGrafter"/>
</dbReference>
<keyword evidence="3" id="KW-0809">Transit peptide</keyword>
<comment type="caution">
    <text evidence="7">The sequence shown here is derived from an EMBL/GenBank/DDBJ whole genome shotgun (WGS) entry which is preliminary data.</text>
</comment>
<dbReference type="Proteomes" id="UP001233999">
    <property type="component" value="Unassembled WGS sequence"/>
</dbReference>
<dbReference type="GO" id="GO:0005739">
    <property type="term" value="C:mitochondrion"/>
    <property type="evidence" value="ECO:0007669"/>
    <property type="project" value="TreeGrafter"/>
</dbReference>
<dbReference type="Gene3D" id="3.40.50.970">
    <property type="match status" value="1"/>
</dbReference>
<name>A0AAD8E5L7_DIPPU</name>
<reference evidence="7" key="2">
    <citation type="submission" date="2023-05" db="EMBL/GenBank/DDBJ databases">
        <authorList>
            <person name="Fouks B."/>
        </authorList>
    </citation>
    <scope>NUCLEOTIDE SEQUENCE</scope>
    <source>
        <strain evidence="7">Stay&amp;Tobe</strain>
        <tissue evidence="7">Testes</tissue>
    </source>
</reference>
<comment type="similarity">
    <text evidence="2">Belongs to the alpha-ketoglutarate dehydrogenase family.</text>
</comment>
<feature type="domain" description="Dehydrogenase E1 component" evidence="6">
    <location>
        <begin position="152"/>
        <end position="464"/>
    </location>
</feature>
<dbReference type="AlphaFoldDB" id="A0AAD8E5L7"/>
<evidence type="ECO:0000256" key="4">
    <source>
        <dbReference type="ARBA" id="ARBA00023002"/>
    </source>
</evidence>
<proteinExistence type="inferred from homology"/>
<protein>
    <recommendedName>
        <fullName evidence="6">Dehydrogenase E1 component domain-containing protein</fullName>
    </recommendedName>
</protein>
<dbReference type="GO" id="GO:0006099">
    <property type="term" value="P:tricarboxylic acid cycle"/>
    <property type="evidence" value="ECO:0007669"/>
    <property type="project" value="TreeGrafter"/>
</dbReference>
<evidence type="ECO:0000256" key="5">
    <source>
        <dbReference type="ARBA" id="ARBA00023052"/>
    </source>
</evidence>
<dbReference type="SUPFAM" id="SSF52518">
    <property type="entry name" value="Thiamin diphosphate-binding fold (THDP-binding)"/>
    <property type="match status" value="1"/>
</dbReference>
<dbReference type="CDD" id="cd02016">
    <property type="entry name" value="TPP_E1_OGDC_like"/>
    <property type="match status" value="1"/>
</dbReference>
<evidence type="ECO:0000313" key="7">
    <source>
        <dbReference type="EMBL" id="KAJ9577649.1"/>
    </source>
</evidence>
<keyword evidence="8" id="KW-1185">Reference proteome</keyword>
<dbReference type="InterPro" id="IPR001017">
    <property type="entry name" value="DH_E1"/>
</dbReference>
<gene>
    <name evidence="7" type="ORF">L9F63_005779</name>
</gene>
<dbReference type="GO" id="GO:0030976">
    <property type="term" value="F:thiamine pyrophosphate binding"/>
    <property type="evidence" value="ECO:0007669"/>
    <property type="project" value="InterPro"/>
</dbReference>
<dbReference type="PANTHER" id="PTHR23152:SF4">
    <property type="entry name" value="2-OXOADIPATE DEHYDROGENASE COMPLEX COMPONENT E1"/>
    <property type="match status" value="1"/>
</dbReference>
<reference evidence="7" key="1">
    <citation type="journal article" date="2023" name="IScience">
        <title>Live-bearing cockroach genome reveals convergent evolutionary mechanisms linked to viviparity in insects and beyond.</title>
        <authorList>
            <person name="Fouks B."/>
            <person name="Harrison M.C."/>
            <person name="Mikhailova A.A."/>
            <person name="Marchal E."/>
            <person name="English S."/>
            <person name="Carruthers M."/>
            <person name="Jennings E.C."/>
            <person name="Chiamaka E.L."/>
            <person name="Frigard R.A."/>
            <person name="Pippel M."/>
            <person name="Attardo G.M."/>
            <person name="Benoit J.B."/>
            <person name="Bornberg-Bauer E."/>
            <person name="Tobe S.S."/>
        </authorList>
    </citation>
    <scope>NUCLEOTIDE SEQUENCE</scope>
    <source>
        <strain evidence="7">Stay&amp;Tobe</strain>
    </source>
</reference>
<evidence type="ECO:0000259" key="6">
    <source>
        <dbReference type="Pfam" id="PF00676"/>
    </source>
</evidence>
<keyword evidence="5" id="KW-0786">Thiamine pyrophosphate</keyword>
<organism evidence="7 8">
    <name type="scientific">Diploptera punctata</name>
    <name type="common">Pacific beetle cockroach</name>
    <dbReference type="NCBI Taxonomy" id="6984"/>
    <lineage>
        <taxon>Eukaryota</taxon>
        <taxon>Metazoa</taxon>
        <taxon>Ecdysozoa</taxon>
        <taxon>Arthropoda</taxon>
        <taxon>Hexapoda</taxon>
        <taxon>Insecta</taxon>
        <taxon>Pterygota</taxon>
        <taxon>Neoptera</taxon>
        <taxon>Polyneoptera</taxon>
        <taxon>Dictyoptera</taxon>
        <taxon>Blattodea</taxon>
        <taxon>Blaberoidea</taxon>
        <taxon>Blaberidae</taxon>
        <taxon>Diplopterinae</taxon>
        <taxon>Diploptera</taxon>
    </lineage>
</organism>
<sequence length="524" mass="59712">MLEKYPKGEHMMKSYVAVYRIIHAYQSRGHLVAKLDPLGIQEEIEDLVKRNYKLPTKIIHNLGLEFSGKDLNCEFEIPQFTFIGGEEKSLKLKEIITRLEKVYCQHIGLEYTYCNMEEMLQFIRKKVESPGVLDLSNDVRKKILKRLTKAVVFELFVSKKWPKTKRFGLEGAETLIPGIKQIIDRAGNNGIHTFIIGMAHRGRLNILTNLIHKPLRDTFSQFGSPEIHHGSGDVMYHLGSTIKREIDGREITLTLMPNPSHLETVSPLVVGRTRSEQFFHGDKQGKQVMPILIHGDAAFSAQGVVYETINLSNLPNYTSGGTIHFIINNQIGFTTDPRVARSTPNCSDLAQITRAPIFRVNGDDPDALINCCNLAVDFRDKFQKGVVIEIVCYRRHGHSELDDPSFTQPHMYKKIKELPNVLKIYIKKLVEENVICGDEAKEMCIDYIKSCEKAYQESQKDHQVDLKTWIDKSWDCFFEKQDPNNIPSTGVKEGTLKQIGMKVATPPPSNLKFDLHEGVKKNTF</sequence>
<dbReference type="EMBL" id="JASPKZ010009351">
    <property type="protein sequence ID" value="KAJ9577649.1"/>
    <property type="molecule type" value="Genomic_DNA"/>
</dbReference>
<dbReference type="InterPro" id="IPR011603">
    <property type="entry name" value="2oxoglutarate_DH_E1"/>
</dbReference>